<feature type="domain" description="Metallo-beta-lactamase" evidence="2">
    <location>
        <begin position="60"/>
        <end position="258"/>
    </location>
</feature>
<dbReference type="SUPFAM" id="SSF56281">
    <property type="entry name" value="Metallo-hydrolase/oxidoreductase"/>
    <property type="match status" value="1"/>
</dbReference>
<sequence>MPSLTRLAPAILSCALAAHAYAGTPTAKTAPAACKEGADWNTPAPPVHIHGNVWYVGTCGLSSILVTSPQGHILIDGATEKAAPLIEANIRALGFRVEDVRILLNSHEHLDHAGGLKQLQRDSGADVLALPAAADALERGKGDRGDPQFLSIDPFPAVTPVRRIKDGEVVTLGPLALTAHATPGHTPGATTWTWDSCSDGGPNGGQCRHVVYADSLSAYTDDAYRYSDEAAHPGMVARFRQAIATVAALPCDILLTPHPDASAMWRRLGPNATEPLVDDTACRRHAEAVSVRLDKRLATEQAEKEKAAR</sequence>
<dbReference type="EC" id="3.5.2.6" evidence="3"/>
<accession>A0A7X0EE48</accession>
<reference evidence="3 4" key="1">
    <citation type="submission" date="2020-08" db="EMBL/GenBank/DDBJ databases">
        <title>Genomic Encyclopedia of Type Strains, Phase IV (KMG-IV): sequencing the most valuable type-strain genomes for metagenomic binning, comparative biology and taxonomic classification.</title>
        <authorList>
            <person name="Goeker M."/>
        </authorList>
    </citation>
    <scope>NUCLEOTIDE SEQUENCE [LARGE SCALE GENOMIC DNA]</scope>
    <source>
        <strain evidence="3 4">DSM 22198</strain>
    </source>
</reference>
<keyword evidence="1" id="KW-0732">Signal</keyword>
<dbReference type="SMART" id="SM00849">
    <property type="entry name" value="Lactamase_B"/>
    <property type="match status" value="1"/>
</dbReference>
<dbReference type="Proteomes" id="UP000539175">
    <property type="component" value="Unassembled WGS sequence"/>
</dbReference>
<keyword evidence="4" id="KW-1185">Reference proteome</keyword>
<dbReference type="PANTHER" id="PTHR42951">
    <property type="entry name" value="METALLO-BETA-LACTAMASE DOMAIN-CONTAINING"/>
    <property type="match status" value="1"/>
</dbReference>
<dbReference type="InterPro" id="IPR001279">
    <property type="entry name" value="Metallo-B-lactamas"/>
</dbReference>
<gene>
    <name evidence="3" type="ORF">FHS74_004052</name>
</gene>
<feature type="chain" id="PRO_5031340301" evidence="1">
    <location>
        <begin position="23"/>
        <end position="309"/>
    </location>
</feature>
<dbReference type="RefSeq" id="WP_184804092.1">
    <property type="nucleotide sequence ID" value="NZ_JACIIZ010000012.1"/>
</dbReference>
<dbReference type="AlphaFoldDB" id="A0A7X0EE48"/>
<organism evidence="3 4">
    <name type="scientific">Nitrospirillum iridis</name>
    <dbReference type="NCBI Taxonomy" id="765888"/>
    <lineage>
        <taxon>Bacteria</taxon>
        <taxon>Pseudomonadati</taxon>
        <taxon>Pseudomonadota</taxon>
        <taxon>Alphaproteobacteria</taxon>
        <taxon>Rhodospirillales</taxon>
        <taxon>Azospirillaceae</taxon>
        <taxon>Nitrospirillum</taxon>
    </lineage>
</organism>
<keyword evidence="3" id="KW-0378">Hydrolase</keyword>
<dbReference type="PANTHER" id="PTHR42951:SF17">
    <property type="entry name" value="METALLO-BETA-LACTAMASE DOMAIN-CONTAINING PROTEIN"/>
    <property type="match status" value="1"/>
</dbReference>
<proteinExistence type="predicted"/>
<dbReference type="GO" id="GO:0008800">
    <property type="term" value="F:beta-lactamase activity"/>
    <property type="evidence" value="ECO:0007669"/>
    <property type="project" value="UniProtKB-EC"/>
</dbReference>
<evidence type="ECO:0000256" key="1">
    <source>
        <dbReference type="SAM" id="SignalP"/>
    </source>
</evidence>
<dbReference type="EMBL" id="JACIIZ010000012">
    <property type="protein sequence ID" value="MBB6253483.1"/>
    <property type="molecule type" value="Genomic_DNA"/>
</dbReference>
<dbReference type="Pfam" id="PF00753">
    <property type="entry name" value="Lactamase_B"/>
    <property type="match status" value="1"/>
</dbReference>
<name>A0A7X0EE48_9PROT</name>
<evidence type="ECO:0000313" key="4">
    <source>
        <dbReference type="Proteomes" id="UP000539175"/>
    </source>
</evidence>
<evidence type="ECO:0000259" key="2">
    <source>
        <dbReference type="SMART" id="SM00849"/>
    </source>
</evidence>
<dbReference type="InterPro" id="IPR036866">
    <property type="entry name" value="RibonucZ/Hydroxyglut_hydro"/>
</dbReference>
<feature type="signal peptide" evidence="1">
    <location>
        <begin position="1"/>
        <end position="22"/>
    </location>
</feature>
<comment type="caution">
    <text evidence="3">The sequence shown here is derived from an EMBL/GenBank/DDBJ whole genome shotgun (WGS) entry which is preliminary data.</text>
</comment>
<dbReference type="NCBIfam" id="NF033105">
    <property type="entry name" value="bla_subclass_B3"/>
    <property type="match status" value="1"/>
</dbReference>
<dbReference type="Gene3D" id="3.60.15.10">
    <property type="entry name" value="Ribonuclease Z/Hydroxyacylglutathione hydrolase-like"/>
    <property type="match status" value="1"/>
</dbReference>
<dbReference type="InterPro" id="IPR050855">
    <property type="entry name" value="NDM-1-like"/>
</dbReference>
<protein>
    <submittedName>
        <fullName evidence="3">Metallo-beta-lactamase class B</fullName>
        <ecNumber evidence="3">3.5.2.6</ecNumber>
    </submittedName>
</protein>
<evidence type="ECO:0000313" key="3">
    <source>
        <dbReference type="EMBL" id="MBB6253483.1"/>
    </source>
</evidence>
<dbReference type="NCBIfam" id="NF012229">
    <property type="entry name" value="bla_class_B_core"/>
    <property type="match status" value="1"/>
</dbReference>